<dbReference type="PANTHER" id="PTHR31727:SF21">
    <property type="entry name" value="ACYL-[ACYL-CARRIER-PROTEIN] HYDROLASE"/>
    <property type="match status" value="1"/>
</dbReference>
<evidence type="ECO:0000313" key="2">
    <source>
        <dbReference type="EMBL" id="CAK9234550.1"/>
    </source>
</evidence>
<dbReference type="InterPro" id="IPR045023">
    <property type="entry name" value="FATA/B"/>
</dbReference>
<protein>
    <recommendedName>
        <fullName evidence="1">Acyl-ACP thioesterase-like C-terminal domain-containing protein</fullName>
    </recommendedName>
</protein>
<organism evidence="2 3">
    <name type="scientific">Sphagnum troendelagicum</name>
    <dbReference type="NCBI Taxonomy" id="128251"/>
    <lineage>
        <taxon>Eukaryota</taxon>
        <taxon>Viridiplantae</taxon>
        <taxon>Streptophyta</taxon>
        <taxon>Embryophyta</taxon>
        <taxon>Bryophyta</taxon>
        <taxon>Sphagnophytina</taxon>
        <taxon>Sphagnopsida</taxon>
        <taxon>Sphagnales</taxon>
        <taxon>Sphagnaceae</taxon>
        <taxon>Sphagnum</taxon>
    </lineage>
</organism>
<dbReference type="Proteomes" id="UP001497512">
    <property type="component" value="Chromosome 8"/>
</dbReference>
<evidence type="ECO:0000313" key="3">
    <source>
        <dbReference type="Proteomes" id="UP001497512"/>
    </source>
</evidence>
<accession>A0ABP0V1G0</accession>
<gene>
    <name evidence="2" type="ORF">CSSPTR1EN2_LOCUS22273</name>
</gene>
<dbReference type="InterPro" id="IPR029069">
    <property type="entry name" value="HotDog_dom_sf"/>
</dbReference>
<dbReference type="InterPro" id="IPR049427">
    <property type="entry name" value="Acyl-ACP_TE_C"/>
</dbReference>
<sequence length="166" mass="18936">MNTIRQDWTVKEVKTGEIIAHATRWALSEQRRQTSSKRIPRLHGIAPYQKSGLEPIEGDFDMNLHVNNVKYITWTLESIPVEIKENYEVGAITLEYCREVGEGDKVDSLARPEPCNINSDVSAIKGSSQPQFIHLIRNQEGNEINKGRIVWRPVKHQAVQQGGFLF</sequence>
<name>A0ABP0V1G0_9BRYO</name>
<evidence type="ECO:0000259" key="1">
    <source>
        <dbReference type="Pfam" id="PF20791"/>
    </source>
</evidence>
<dbReference type="Gene3D" id="3.10.129.10">
    <property type="entry name" value="Hotdog Thioesterase"/>
    <property type="match status" value="1"/>
</dbReference>
<keyword evidence="3" id="KW-1185">Reference proteome</keyword>
<dbReference type="Pfam" id="PF20791">
    <property type="entry name" value="Acyl-ACP_TE_C"/>
    <property type="match status" value="1"/>
</dbReference>
<proteinExistence type="predicted"/>
<dbReference type="SUPFAM" id="SSF54637">
    <property type="entry name" value="Thioesterase/thiol ester dehydrase-isomerase"/>
    <property type="match status" value="1"/>
</dbReference>
<dbReference type="EMBL" id="OZ019900">
    <property type="protein sequence ID" value="CAK9234550.1"/>
    <property type="molecule type" value="Genomic_DNA"/>
</dbReference>
<reference evidence="2" key="1">
    <citation type="submission" date="2024-02" db="EMBL/GenBank/DDBJ databases">
        <authorList>
            <consortium name="ELIXIR-Norway"/>
            <consortium name="Elixir Norway"/>
        </authorList>
    </citation>
    <scope>NUCLEOTIDE SEQUENCE</scope>
</reference>
<dbReference type="PANTHER" id="PTHR31727">
    <property type="entry name" value="OLEOYL-ACYL CARRIER PROTEIN THIOESTERASE 1, CHLOROPLASTIC"/>
    <property type="match status" value="1"/>
</dbReference>
<feature type="domain" description="Acyl-ACP thioesterase-like C-terminal" evidence="1">
    <location>
        <begin position="53"/>
        <end position="152"/>
    </location>
</feature>